<comment type="caution">
    <text evidence="3">The sequence shown here is derived from an EMBL/GenBank/DDBJ whole genome shotgun (WGS) entry which is preliminary data.</text>
</comment>
<evidence type="ECO:0000313" key="3">
    <source>
        <dbReference type="EMBL" id="HEB95165.1"/>
    </source>
</evidence>
<feature type="transmembrane region" description="Helical" evidence="1">
    <location>
        <begin position="7"/>
        <end position="30"/>
    </location>
</feature>
<dbReference type="PANTHER" id="PTHR33371">
    <property type="entry name" value="INTERMEMBRANE PHOSPHOLIPID TRANSPORT SYSTEM BINDING PROTEIN MLAD-RELATED"/>
    <property type="match status" value="1"/>
</dbReference>
<dbReference type="InterPro" id="IPR052336">
    <property type="entry name" value="MlaD_Phospholipid_Transporter"/>
</dbReference>
<keyword evidence="1" id="KW-1133">Transmembrane helix</keyword>
<reference evidence="3" key="1">
    <citation type="journal article" date="2020" name="mSystems">
        <title>Genome- and Community-Level Interaction Insights into Carbon Utilization and Element Cycling Functions of Hydrothermarchaeota in Hydrothermal Sediment.</title>
        <authorList>
            <person name="Zhou Z."/>
            <person name="Liu Y."/>
            <person name="Xu W."/>
            <person name="Pan J."/>
            <person name="Luo Z.H."/>
            <person name="Li M."/>
        </authorList>
    </citation>
    <scope>NUCLEOTIDE SEQUENCE [LARGE SCALE GENOMIC DNA]</scope>
    <source>
        <strain evidence="3">HyVt-443</strain>
    </source>
</reference>
<feature type="domain" description="Mce/MlaD" evidence="2">
    <location>
        <begin position="45"/>
        <end position="138"/>
    </location>
</feature>
<evidence type="ECO:0000256" key="1">
    <source>
        <dbReference type="SAM" id="Phobius"/>
    </source>
</evidence>
<dbReference type="AlphaFoldDB" id="A0A831W814"/>
<gene>
    <name evidence="3" type="ORF">ENI96_01880</name>
</gene>
<dbReference type="EMBL" id="DRKP01000022">
    <property type="protein sequence ID" value="HEB95165.1"/>
    <property type="molecule type" value="Genomic_DNA"/>
</dbReference>
<name>A0A831W814_9GAMM</name>
<protein>
    <submittedName>
        <fullName evidence="3">MCE family protein</fullName>
    </submittedName>
</protein>
<dbReference type="Proteomes" id="UP000886251">
    <property type="component" value="Unassembled WGS sequence"/>
</dbReference>
<keyword evidence="1" id="KW-0812">Transmembrane</keyword>
<accession>A0A831W814</accession>
<sequence length="347" mass="38422">MRRQINPVLIGLFVLLAILVLVAVILYFGAIRGGGNWERNVSYFLSETKGLDVGAPVVLQGVQVGRVSDIEVGYDQRQEHFYVRVEYETDQNAIQWPESFQKRFSRDTEAGLQNLIKRGLRARLALQSIVTGKLIIELGFFPQSTSYSRGDRREIPTIPTTIDKLFEGLNEIDLKKLAQGVERIVEGMDHLVNNPAIAEILGEVRQAAARINGAVAELERQVRPVGDNLNAALQDLARLARRIDARVDGLADSLEGAGDEVRQLARSTREQLPLLVADLRRASRSVDQALAAATRTLSQVDATLATNSPLQVELLSSLRNLSAAARSLKNFADYLERHPEALLKGKR</sequence>
<evidence type="ECO:0000259" key="2">
    <source>
        <dbReference type="Pfam" id="PF02470"/>
    </source>
</evidence>
<dbReference type="PANTHER" id="PTHR33371:SF4">
    <property type="entry name" value="INTERMEMBRANE PHOSPHOLIPID TRANSPORT SYSTEM BINDING PROTEIN MLAD"/>
    <property type="match status" value="1"/>
</dbReference>
<organism evidence="3">
    <name type="scientific">Sedimenticola thiotaurini</name>
    <dbReference type="NCBI Taxonomy" id="1543721"/>
    <lineage>
        <taxon>Bacteria</taxon>
        <taxon>Pseudomonadati</taxon>
        <taxon>Pseudomonadota</taxon>
        <taxon>Gammaproteobacteria</taxon>
        <taxon>Chromatiales</taxon>
        <taxon>Sedimenticolaceae</taxon>
        <taxon>Sedimenticola</taxon>
    </lineage>
</organism>
<proteinExistence type="predicted"/>
<dbReference type="InterPro" id="IPR003399">
    <property type="entry name" value="Mce/MlaD"/>
</dbReference>
<dbReference type="Pfam" id="PF02470">
    <property type="entry name" value="MlaD"/>
    <property type="match status" value="1"/>
</dbReference>
<keyword evidence="1" id="KW-0472">Membrane</keyword>